<gene>
    <name evidence="1" type="ORF">AAF712_002190</name>
</gene>
<sequence length="222" mass="25336">MSSHQYEVALFGEFFSRDLKPILNRITFYSESSHPMHAREVVFEPMDAQYQRTHEGSQESHLLRARKDLIGTSGEEDTGWILYSYLKPESVRAHPEATVRPWATCHVVGDALSFANALGYVCVLILLILASSNEGSSRRSQIYKRGYLFRRGSLIIQMFQQEQVDPKTHKPIPAHSDTLWEVEVKTAAPIRNSQETPLNGAIEQVLHVQMLMKGLLDLRRKD</sequence>
<evidence type="ECO:0008006" key="3">
    <source>
        <dbReference type="Google" id="ProtNLM"/>
    </source>
</evidence>
<keyword evidence="2" id="KW-1185">Reference proteome</keyword>
<protein>
    <recommendedName>
        <fullName evidence="3">Mediator of RNA polymerase II transcription subunit 18</fullName>
    </recommendedName>
</protein>
<organism evidence="1 2">
    <name type="scientific">Marasmius tenuissimus</name>
    <dbReference type="NCBI Taxonomy" id="585030"/>
    <lineage>
        <taxon>Eukaryota</taxon>
        <taxon>Fungi</taxon>
        <taxon>Dikarya</taxon>
        <taxon>Basidiomycota</taxon>
        <taxon>Agaricomycotina</taxon>
        <taxon>Agaricomycetes</taxon>
        <taxon>Agaricomycetidae</taxon>
        <taxon>Agaricales</taxon>
        <taxon>Marasmiineae</taxon>
        <taxon>Marasmiaceae</taxon>
        <taxon>Marasmius</taxon>
    </lineage>
</organism>
<comment type="caution">
    <text evidence="1">The sequence shown here is derived from an EMBL/GenBank/DDBJ whole genome shotgun (WGS) entry which is preliminary data.</text>
</comment>
<dbReference type="Gene3D" id="2.40.320.10">
    <property type="entry name" value="Hypothetical Protein Pfu-838710-001"/>
    <property type="match status" value="1"/>
</dbReference>
<proteinExistence type="predicted"/>
<name>A0ABR3ACB7_9AGAR</name>
<dbReference type="Proteomes" id="UP001437256">
    <property type="component" value="Unassembled WGS sequence"/>
</dbReference>
<dbReference type="EMBL" id="JBBXMP010000005">
    <property type="protein sequence ID" value="KAL0070969.1"/>
    <property type="molecule type" value="Genomic_DNA"/>
</dbReference>
<reference evidence="1 2" key="1">
    <citation type="submission" date="2024-05" db="EMBL/GenBank/DDBJ databases">
        <title>A draft genome resource for the thread blight pathogen Marasmius tenuissimus strain MS-2.</title>
        <authorList>
            <person name="Yulfo-Soto G.E."/>
            <person name="Baruah I.K."/>
            <person name="Amoako-Attah I."/>
            <person name="Bukari Y."/>
            <person name="Meinhardt L.W."/>
            <person name="Bailey B.A."/>
            <person name="Cohen S.P."/>
        </authorList>
    </citation>
    <scope>NUCLEOTIDE SEQUENCE [LARGE SCALE GENOMIC DNA]</scope>
    <source>
        <strain evidence="1 2">MS-2</strain>
    </source>
</reference>
<accession>A0ABR3ACB7</accession>
<evidence type="ECO:0000313" key="1">
    <source>
        <dbReference type="EMBL" id="KAL0070969.1"/>
    </source>
</evidence>
<evidence type="ECO:0000313" key="2">
    <source>
        <dbReference type="Proteomes" id="UP001437256"/>
    </source>
</evidence>